<feature type="region of interest" description="Disordered" evidence="1">
    <location>
        <begin position="1"/>
        <end position="20"/>
    </location>
</feature>
<evidence type="ECO:0000256" key="1">
    <source>
        <dbReference type="SAM" id="MobiDB-lite"/>
    </source>
</evidence>
<dbReference type="OrthoDB" id="3364886at2759"/>
<feature type="region of interest" description="Disordered" evidence="1">
    <location>
        <begin position="143"/>
        <end position="187"/>
    </location>
</feature>
<organism evidence="2 3">
    <name type="scientific">Asterophora parasitica</name>
    <dbReference type="NCBI Taxonomy" id="117018"/>
    <lineage>
        <taxon>Eukaryota</taxon>
        <taxon>Fungi</taxon>
        <taxon>Dikarya</taxon>
        <taxon>Basidiomycota</taxon>
        <taxon>Agaricomycotina</taxon>
        <taxon>Agaricomycetes</taxon>
        <taxon>Agaricomycetidae</taxon>
        <taxon>Agaricales</taxon>
        <taxon>Tricholomatineae</taxon>
        <taxon>Lyophyllaceae</taxon>
        <taxon>Asterophora</taxon>
    </lineage>
</organism>
<protein>
    <submittedName>
        <fullName evidence="2">Uncharacterized protein</fullName>
    </submittedName>
</protein>
<feature type="region of interest" description="Disordered" evidence="1">
    <location>
        <begin position="26"/>
        <end position="110"/>
    </location>
</feature>
<evidence type="ECO:0000313" key="2">
    <source>
        <dbReference type="EMBL" id="KAG5648320.1"/>
    </source>
</evidence>
<feature type="compositionally biased region" description="Basic and acidic residues" evidence="1">
    <location>
        <begin position="265"/>
        <end position="274"/>
    </location>
</feature>
<gene>
    <name evidence="2" type="ORF">DXG03_004892</name>
</gene>
<dbReference type="AlphaFoldDB" id="A0A9P7GFE3"/>
<feature type="compositionally biased region" description="Polar residues" evidence="1">
    <location>
        <begin position="92"/>
        <end position="102"/>
    </location>
</feature>
<dbReference type="Proteomes" id="UP000775547">
    <property type="component" value="Unassembled WGS sequence"/>
</dbReference>
<name>A0A9P7GFE3_9AGAR</name>
<dbReference type="EMBL" id="JABCKV010000003">
    <property type="protein sequence ID" value="KAG5648320.1"/>
    <property type="molecule type" value="Genomic_DNA"/>
</dbReference>
<reference evidence="2" key="1">
    <citation type="submission" date="2020-07" db="EMBL/GenBank/DDBJ databases">
        <authorList>
            <person name="Nieuwenhuis M."/>
            <person name="Van De Peppel L.J.J."/>
        </authorList>
    </citation>
    <scope>NUCLEOTIDE SEQUENCE</scope>
    <source>
        <strain evidence="2">AP01</strain>
        <tissue evidence="2">Mycelium</tissue>
    </source>
</reference>
<sequence>MAKDPTAFLSDDDLSQDPKLSLSDHQFLHLPSDLPTSPGFLNKARPRNTQFNPQEDIAPGRKRPVKFGADLSSDSSDDDSHPPNVRPWLKQKGSTMSSSSPTLVEEPMPAPYGEYHLDAKLGDSRNNAKVVGAGDVLEYSDYEEDLGGPKAKPGPNEGEAGWTPGFMRRYSSIDGSAGEASSSGSRSVAPVLVPMGAVPATPSLIKALDRISAAQRDAFGPGNMSSSPELPSSNQLYGKKSLAKVDGLPKVQKLDDAGDEDGEEMDKRRAPKWDDFWREVKDKARS</sequence>
<keyword evidence="3" id="KW-1185">Reference proteome</keyword>
<comment type="caution">
    <text evidence="2">The sequence shown here is derived from an EMBL/GenBank/DDBJ whole genome shotgun (WGS) entry which is preliminary data.</text>
</comment>
<feature type="compositionally biased region" description="Polar residues" evidence="1">
    <location>
        <begin position="223"/>
        <end position="236"/>
    </location>
</feature>
<reference evidence="2" key="2">
    <citation type="submission" date="2021-10" db="EMBL/GenBank/DDBJ databases">
        <title>Phylogenomics reveals ancestral predisposition of the termite-cultivated fungus Termitomyces towards a domesticated lifestyle.</title>
        <authorList>
            <person name="Auxier B."/>
            <person name="Grum-Grzhimaylo A."/>
            <person name="Cardenas M.E."/>
            <person name="Lodge J.D."/>
            <person name="Laessoe T."/>
            <person name="Pedersen O."/>
            <person name="Smith M.E."/>
            <person name="Kuyper T.W."/>
            <person name="Franco-Molano E.A."/>
            <person name="Baroni T.J."/>
            <person name="Aanen D.K."/>
        </authorList>
    </citation>
    <scope>NUCLEOTIDE SEQUENCE</scope>
    <source>
        <strain evidence="2">AP01</strain>
        <tissue evidence="2">Mycelium</tissue>
    </source>
</reference>
<feature type="region of interest" description="Disordered" evidence="1">
    <location>
        <begin position="217"/>
        <end position="274"/>
    </location>
</feature>
<evidence type="ECO:0000313" key="3">
    <source>
        <dbReference type="Proteomes" id="UP000775547"/>
    </source>
</evidence>
<accession>A0A9P7GFE3</accession>
<feature type="compositionally biased region" description="Low complexity" evidence="1">
    <location>
        <begin position="172"/>
        <end position="187"/>
    </location>
</feature>
<proteinExistence type="predicted"/>